<name>A0ABR2JZN4_9EUKA</name>
<comment type="caution">
    <text evidence="11">The sequence shown here is derived from an EMBL/GenBank/DDBJ whole genome shotgun (WGS) entry which is preliminary data.</text>
</comment>
<proteinExistence type="predicted"/>
<evidence type="ECO:0000259" key="10">
    <source>
        <dbReference type="Pfam" id="PF05193"/>
    </source>
</evidence>
<organism evidence="11 12">
    <name type="scientific">Tritrichomonas musculus</name>
    <dbReference type="NCBI Taxonomy" id="1915356"/>
    <lineage>
        <taxon>Eukaryota</taxon>
        <taxon>Metamonada</taxon>
        <taxon>Parabasalia</taxon>
        <taxon>Tritrichomonadida</taxon>
        <taxon>Tritrichomonadidae</taxon>
        <taxon>Tritrichomonas</taxon>
    </lineage>
</organism>
<dbReference type="InterPro" id="IPR007863">
    <property type="entry name" value="Peptidase_M16_C"/>
</dbReference>
<dbReference type="Pfam" id="PF05193">
    <property type="entry name" value="Peptidase_M16_C"/>
    <property type="match status" value="1"/>
</dbReference>
<keyword evidence="8" id="KW-0496">Mitochondrion</keyword>
<dbReference type="Gene3D" id="3.30.830.10">
    <property type="entry name" value="Metalloenzyme, LuxS/M16 peptidase-like"/>
    <property type="match status" value="2"/>
</dbReference>
<dbReference type="InterPro" id="IPR011765">
    <property type="entry name" value="Pept_M16_N"/>
</dbReference>
<dbReference type="PANTHER" id="PTHR11851:SF149">
    <property type="entry name" value="GH01077P"/>
    <property type="match status" value="1"/>
</dbReference>
<evidence type="ECO:0000256" key="5">
    <source>
        <dbReference type="ARBA" id="ARBA00022801"/>
    </source>
</evidence>
<evidence type="ECO:0000256" key="1">
    <source>
        <dbReference type="ARBA" id="ARBA00001947"/>
    </source>
</evidence>
<dbReference type="Pfam" id="PF00675">
    <property type="entry name" value="Peptidase_M16"/>
    <property type="match status" value="1"/>
</dbReference>
<dbReference type="SUPFAM" id="SSF63411">
    <property type="entry name" value="LuxS/MPP-like metallohydrolase"/>
    <property type="match status" value="2"/>
</dbReference>
<keyword evidence="3" id="KW-0645">Protease</keyword>
<evidence type="ECO:0000259" key="9">
    <source>
        <dbReference type="Pfam" id="PF00675"/>
    </source>
</evidence>
<evidence type="ECO:0000256" key="6">
    <source>
        <dbReference type="ARBA" id="ARBA00022833"/>
    </source>
</evidence>
<sequence>MSILPFKAVPKISTLSNGLRVATIPIQSDISTIGVWVKSGSIYENAKNNGVSHYLEHILFRGNDKFPQTKLEEIADLYGINITAQTTRTTTSFSAEISNKNLDIATKLISQMIFNPKIEESAVENERTTILTEENEVNHNYEEVIWDNFHLNAYPDSSVGFPILGSHNNIKLISAQMIRDHYNKFYNPSNCIFLCATKLEHERCCDIIQKETSFLKSRPPLNISQIDNSLKIKFNPMVRMYGSNYLEKSMLIVGLEAPAVNDPDLVSCRVVTSAIGNITSDNPMEASPILNMNLNNNQNALSSDLRNMDFKIFQHYQPYGKTGLMCMIGSTKIGEERVWLDLVIRSLISSTVNISNDNLKMAKLRLKYDYQKNLSSSISVANEVGANLLLTGYWEGIGEWMNKIEKTTKDDLVRFYTKYIENKMPAIVSITKPSPEQMQKQQQSSK</sequence>
<comment type="cofactor">
    <cofactor evidence="1">
        <name>Zn(2+)</name>
        <dbReference type="ChEBI" id="CHEBI:29105"/>
    </cofactor>
</comment>
<evidence type="ECO:0000313" key="11">
    <source>
        <dbReference type="EMBL" id="KAK8884191.1"/>
    </source>
</evidence>
<accession>A0ABR2JZN4</accession>
<keyword evidence="4" id="KW-0479">Metal-binding</keyword>
<dbReference type="InterPro" id="IPR050361">
    <property type="entry name" value="MPP/UQCRC_Complex"/>
</dbReference>
<keyword evidence="5" id="KW-0378">Hydrolase</keyword>
<evidence type="ECO:0000256" key="3">
    <source>
        <dbReference type="ARBA" id="ARBA00022670"/>
    </source>
</evidence>
<keyword evidence="12" id="KW-1185">Reference proteome</keyword>
<gene>
    <name evidence="11" type="ORF">M9Y10_043297</name>
</gene>
<feature type="domain" description="Peptidase M16 C-terminal" evidence="10">
    <location>
        <begin position="173"/>
        <end position="278"/>
    </location>
</feature>
<dbReference type="Proteomes" id="UP001470230">
    <property type="component" value="Unassembled WGS sequence"/>
</dbReference>
<feature type="domain" description="Peptidase M16 N-terminal" evidence="9">
    <location>
        <begin position="21"/>
        <end position="165"/>
    </location>
</feature>
<evidence type="ECO:0000256" key="7">
    <source>
        <dbReference type="ARBA" id="ARBA00023049"/>
    </source>
</evidence>
<dbReference type="InterPro" id="IPR011249">
    <property type="entry name" value="Metalloenz_LuxS/M16"/>
</dbReference>
<dbReference type="EMBL" id="JAPFFF010000008">
    <property type="protein sequence ID" value="KAK8884191.1"/>
    <property type="molecule type" value="Genomic_DNA"/>
</dbReference>
<evidence type="ECO:0000313" key="12">
    <source>
        <dbReference type="Proteomes" id="UP001470230"/>
    </source>
</evidence>
<keyword evidence="6" id="KW-0862">Zinc</keyword>
<evidence type="ECO:0000256" key="4">
    <source>
        <dbReference type="ARBA" id="ARBA00022723"/>
    </source>
</evidence>
<comment type="subcellular location">
    <subcellularLocation>
        <location evidence="2">Mitochondrion</location>
    </subcellularLocation>
</comment>
<protein>
    <submittedName>
        <fullName evidence="11">Mitochondrial-processing peptidase subunit beta</fullName>
    </submittedName>
</protein>
<reference evidence="11 12" key="1">
    <citation type="submission" date="2024-04" db="EMBL/GenBank/DDBJ databases">
        <title>Tritrichomonas musculus Genome.</title>
        <authorList>
            <person name="Alves-Ferreira E."/>
            <person name="Grigg M."/>
            <person name="Lorenzi H."/>
            <person name="Galac M."/>
        </authorList>
    </citation>
    <scope>NUCLEOTIDE SEQUENCE [LARGE SCALE GENOMIC DNA]</scope>
    <source>
        <strain evidence="11 12">EAF2021</strain>
    </source>
</reference>
<evidence type="ECO:0000256" key="8">
    <source>
        <dbReference type="ARBA" id="ARBA00023128"/>
    </source>
</evidence>
<evidence type="ECO:0000256" key="2">
    <source>
        <dbReference type="ARBA" id="ARBA00004173"/>
    </source>
</evidence>
<keyword evidence="7" id="KW-0482">Metalloprotease</keyword>
<dbReference type="PANTHER" id="PTHR11851">
    <property type="entry name" value="METALLOPROTEASE"/>
    <property type="match status" value="1"/>
</dbReference>